<dbReference type="InterPro" id="IPR038492">
    <property type="entry name" value="GBBH-like_N_sf"/>
</dbReference>
<dbReference type="InterPro" id="IPR003819">
    <property type="entry name" value="TauD/TfdA-like"/>
</dbReference>
<gene>
    <name evidence="8" type="ORF">ZYGR_0AV00500</name>
</gene>
<dbReference type="EMBL" id="BDGX01000048">
    <property type="protein sequence ID" value="GAV55419.1"/>
    <property type="molecule type" value="Genomic_DNA"/>
</dbReference>
<dbReference type="GO" id="GO:0046872">
    <property type="term" value="F:metal ion binding"/>
    <property type="evidence" value="ECO:0007669"/>
    <property type="project" value="UniProtKB-KW"/>
</dbReference>
<keyword evidence="5" id="KW-0560">Oxidoreductase</keyword>
<comment type="similarity">
    <text evidence="2">Belongs to the gamma-BBH/TMLD family.</text>
</comment>
<protein>
    <recommendedName>
        <fullName evidence="7">TauD/TfdA-like domain-containing protein</fullName>
    </recommendedName>
</protein>
<evidence type="ECO:0000256" key="2">
    <source>
        <dbReference type="ARBA" id="ARBA00008654"/>
    </source>
</evidence>
<evidence type="ECO:0000256" key="5">
    <source>
        <dbReference type="ARBA" id="ARBA00023002"/>
    </source>
</evidence>
<dbReference type="PANTHER" id="PTHR10696">
    <property type="entry name" value="GAMMA-BUTYROBETAINE HYDROXYLASE-RELATED"/>
    <property type="match status" value="1"/>
</dbReference>
<evidence type="ECO:0000256" key="6">
    <source>
        <dbReference type="ARBA" id="ARBA00023004"/>
    </source>
</evidence>
<dbReference type="GO" id="GO:0045329">
    <property type="term" value="P:carnitine biosynthetic process"/>
    <property type="evidence" value="ECO:0007669"/>
    <property type="project" value="TreeGrafter"/>
</dbReference>
<evidence type="ECO:0000259" key="7">
    <source>
        <dbReference type="Pfam" id="PF02668"/>
    </source>
</evidence>
<evidence type="ECO:0000313" key="8">
    <source>
        <dbReference type="EMBL" id="GAV55419.1"/>
    </source>
</evidence>
<dbReference type="OrthoDB" id="406634at2759"/>
<sequence length="460" mass="52247">MFLRSAFKTSTRFYSAGIPLLKNTNGIGFDVAALHDSGRIIRALANNKYTSITLASDDLPDRKPYTVAFSNLFLRDSSRSPKSVDPATGQKLISTGQLSRNPLSTTPLDVQVTPEGKFVSIKWEDGDSYDYPLEFIYKYKGSSFVTESMRITSPNPKTLFWGRNTLNDHMDEVMGTDYEAYMRDDSHLYQVLRTLSRFGIVFINDIPQGDHGAIKGIAERIGPIRNTFYGETFDVKGNSGETPNIGYSNLALPFHMDLLYMDNVPGYQLLHTISNPKEGSGGVNKFVDGFKAASEVRELDTVSYQALQEVPINYHYNTGDKRYYHSKPVVEHHETKKGDTLEDYYEGLIEAVNYSPPFQAPFTFGIYAKSPDCDTWKSKVAERHMFNNFTNGLELFEDCINDESNQFEIKLPPNSCVIFDNRRVLHARSAYSSDSRWLKGCYMDKDTIISRLNYLHEKFL</sequence>
<keyword evidence="4" id="KW-0223">Dioxygenase</keyword>
<dbReference type="CDD" id="cd00250">
    <property type="entry name" value="CAS_like"/>
    <property type="match status" value="1"/>
</dbReference>
<proteinExistence type="inferred from homology"/>
<keyword evidence="3" id="KW-0479">Metal-binding</keyword>
<dbReference type="InterPro" id="IPR050411">
    <property type="entry name" value="AlphaKG_dependent_hydroxylases"/>
</dbReference>
<feature type="domain" description="TauD/TfdA-like" evidence="7">
    <location>
        <begin position="175"/>
        <end position="442"/>
    </location>
</feature>
<dbReference type="Pfam" id="PF02668">
    <property type="entry name" value="TauD"/>
    <property type="match status" value="1"/>
</dbReference>
<dbReference type="InterPro" id="IPR042098">
    <property type="entry name" value="TauD-like_sf"/>
</dbReference>
<reference evidence="8 9" key="1">
    <citation type="submission" date="2016-08" db="EMBL/GenBank/DDBJ databases">
        <title>Draft genome sequence of allopolyploid Zygosaccharomyces rouxii.</title>
        <authorList>
            <person name="Watanabe J."/>
            <person name="Uehara K."/>
            <person name="Mogi Y."/>
            <person name="Tsukioka Y."/>
        </authorList>
    </citation>
    <scope>NUCLEOTIDE SEQUENCE [LARGE SCALE GENOMIC DNA]</scope>
    <source>
        <strain evidence="8 9">NBRC 110957</strain>
    </source>
</reference>
<accession>A0A1Q3AI63</accession>
<comment type="cofactor">
    <cofactor evidence="1">
        <name>Fe(2+)</name>
        <dbReference type="ChEBI" id="CHEBI:29033"/>
    </cofactor>
</comment>
<dbReference type="AlphaFoldDB" id="A0A1Q3AI63"/>
<comment type="caution">
    <text evidence="8">The sequence shown here is derived from an EMBL/GenBank/DDBJ whole genome shotgun (WGS) entry which is preliminary data.</text>
</comment>
<name>A0A1Q3AI63_ZYGRO</name>
<dbReference type="Gene3D" id="3.30.2020.30">
    <property type="match status" value="1"/>
</dbReference>
<evidence type="ECO:0000313" key="9">
    <source>
        <dbReference type="Proteomes" id="UP000187013"/>
    </source>
</evidence>
<dbReference type="SUPFAM" id="SSF51197">
    <property type="entry name" value="Clavaminate synthase-like"/>
    <property type="match status" value="1"/>
</dbReference>
<dbReference type="Gene3D" id="3.60.130.10">
    <property type="entry name" value="Clavaminate synthase-like"/>
    <property type="match status" value="1"/>
</dbReference>
<dbReference type="Proteomes" id="UP000187013">
    <property type="component" value="Unassembled WGS sequence"/>
</dbReference>
<evidence type="ECO:0000256" key="3">
    <source>
        <dbReference type="ARBA" id="ARBA00022723"/>
    </source>
</evidence>
<evidence type="ECO:0000256" key="1">
    <source>
        <dbReference type="ARBA" id="ARBA00001954"/>
    </source>
</evidence>
<evidence type="ECO:0000256" key="4">
    <source>
        <dbReference type="ARBA" id="ARBA00022964"/>
    </source>
</evidence>
<keyword evidence="6" id="KW-0408">Iron</keyword>
<dbReference type="PANTHER" id="PTHR10696:SF25">
    <property type="entry name" value="OXIDOREDUCTASE AIM17-RELATED"/>
    <property type="match status" value="1"/>
</dbReference>
<organism evidence="8 9">
    <name type="scientific">Zygosaccharomyces rouxii</name>
    <dbReference type="NCBI Taxonomy" id="4956"/>
    <lineage>
        <taxon>Eukaryota</taxon>
        <taxon>Fungi</taxon>
        <taxon>Dikarya</taxon>
        <taxon>Ascomycota</taxon>
        <taxon>Saccharomycotina</taxon>
        <taxon>Saccharomycetes</taxon>
        <taxon>Saccharomycetales</taxon>
        <taxon>Saccharomycetaceae</taxon>
        <taxon>Zygosaccharomyces</taxon>
    </lineage>
</organism>
<dbReference type="GO" id="GO:0051213">
    <property type="term" value="F:dioxygenase activity"/>
    <property type="evidence" value="ECO:0007669"/>
    <property type="project" value="UniProtKB-KW"/>
</dbReference>
<dbReference type="GO" id="GO:0005739">
    <property type="term" value="C:mitochondrion"/>
    <property type="evidence" value="ECO:0007669"/>
    <property type="project" value="TreeGrafter"/>
</dbReference>